<reference evidence="1" key="1">
    <citation type="submission" date="2023-10" db="EMBL/GenBank/DDBJ databases">
        <title>Whole genome sequencing of actinobacterial strain Amycolatopsis sp. (BCA-696) identifies the underlying plant growth-promoting genes.</title>
        <authorList>
            <person name="Gandham P."/>
            <person name="Vadla N."/>
            <person name="Saji A."/>
            <person name="Srinivas V."/>
            <person name="Ruperao P."/>
            <person name="Selvanayagam S."/>
            <person name="Saxena R.K."/>
            <person name="Rathore A."/>
            <person name="Gopalakrishnan S."/>
            <person name="Thakur V."/>
        </authorList>
    </citation>
    <scope>NUCLEOTIDE SEQUENCE</scope>
    <source>
        <strain evidence="1">BCA-696</strain>
    </source>
</reference>
<sequence>MEDQDVRSALKEYVTEAEPPVGLTGDGVLAAGRRSRRRRLTTVVASVALAAAGFPAGTAIIALPDRNEPAAASPCGAKSPEETTEAAKARLSCVLEATVRARVTLGSDTRFDLQAIPIDKGNGYRLVYPVRDGSLSVTVLPNNGTLLSTGVACRRLDPVPATCSASLIDGGTLIETTTGEKDGHLSYGAAYQTGTAIVEVSTDGGDNTRPPLSEAQVREIALTPGLVP</sequence>
<gene>
    <name evidence="1" type="ORF">LCL61_03580</name>
</gene>
<keyword evidence="2" id="KW-1185">Reference proteome</keyword>
<evidence type="ECO:0000313" key="2">
    <source>
        <dbReference type="Proteomes" id="UP001456344"/>
    </source>
</evidence>
<proteinExistence type="predicted"/>
<protein>
    <submittedName>
        <fullName evidence="1">Uncharacterized protein</fullName>
    </submittedName>
</protein>
<dbReference type="EMBL" id="CP150484">
    <property type="protein sequence ID" value="WYW14627.1"/>
    <property type="molecule type" value="Genomic_DNA"/>
</dbReference>
<dbReference type="Proteomes" id="UP001456344">
    <property type="component" value="Chromosome"/>
</dbReference>
<evidence type="ECO:0000313" key="1">
    <source>
        <dbReference type="EMBL" id="WYW14627.1"/>
    </source>
</evidence>
<name>A0ACD5B5L2_9PSEU</name>
<accession>A0ACD5B5L2</accession>
<organism evidence="1 2">
    <name type="scientific">Amycolatopsis coloradensis</name>
    <dbReference type="NCBI Taxonomy" id="76021"/>
    <lineage>
        <taxon>Bacteria</taxon>
        <taxon>Bacillati</taxon>
        <taxon>Actinomycetota</taxon>
        <taxon>Actinomycetes</taxon>
        <taxon>Pseudonocardiales</taxon>
        <taxon>Pseudonocardiaceae</taxon>
        <taxon>Amycolatopsis</taxon>
    </lineage>
</organism>